<organism evidence="1 2">
    <name type="scientific">Oryctes borbonicus</name>
    <dbReference type="NCBI Taxonomy" id="1629725"/>
    <lineage>
        <taxon>Eukaryota</taxon>
        <taxon>Metazoa</taxon>
        <taxon>Ecdysozoa</taxon>
        <taxon>Arthropoda</taxon>
        <taxon>Hexapoda</taxon>
        <taxon>Insecta</taxon>
        <taxon>Pterygota</taxon>
        <taxon>Neoptera</taxon>
        <taxon>Endopterygota</taxon>
        <taxon>Coleoptera</taxon>
        <taxon>Polyphaga</taxon>
        <taxon>Scarabaeiformia</taxon>
        <taxon>Scarabaeidae</taxon>
        <taxon>Dynastinae</taxon>
        <taxon>Oryctes</taxon>
    </lineage>
</organism>
<accession>A0A0T6B057</accession>
<protein>
    <submittedName>
        <fullName evidence="1">Uncharacterized protein</fullName>
    </submittedName>
</protein>
<name>A0A0T6B057_9SCAR</name>
<dbReference type="Proteomes" id="UP000051574">
    <property type="component" value="Unassembled WGS sequence"/>
</dbReference>
<dbReference type="AlphaFoldDB" id="A0A0T6B057"/>
<evidence type="ECO:0000313" key="1">
    <source>
        <dbReference type="EMBL" id="KRT80279.1"/>
    </source>
</evidence>
<dbReference type="OrthoDB" id="67296at2759"/>
<keyword evidence="2" id="KW-1185">Reference proteome</keyword>
<comment type="caution">
    <text evidence="1">The sequence shown here is derived from an EMBL/GenBank/DDBJ whole genome shotgun (WGS) entry which is preliminary data.</text>
</comment>
<sequence>MPGNVKSIFLYGPNLEYVLFKNAINSSEDGAKIWFISPDPFKKFPSDIAILDKEILKNITFLYLKDSTELLKHLNSIHTWYRIPEIIILNNFHVYRNNNATSSVHSAHLCASLLDACKACSKKLEKTATLLVAYNIDPPEGELIQNIVDLYFDSVHNTEELPSSYIIPGMEIT</sequence>
<evidence type="ECO:0000313" key="2">
    <source>
        <dbReference type="Proteomes" id="UP000051574"/>
    </source>
</evidence>
<dbReference type="PANTHER" id="PTHR28653:SF1">
    <property type="entry name" value="ATPASE SWSAP1"/>
    <property type="match status" value="1"/>
</dbReference>
<dbReference type="GO" id="GO:0003697">
    <property type="term" value="F:single-stranded DNA binding"/>
    <property type="evidence" value="ECO:0007669"/>
    <property type="project" value="TreeGrafter"/>
</dbReference>
<dbReference type="PANTHER" id="PTHR28653">
    <property type="match status" value="1"/>
</dbReference>
<proteinExistence type="predicted"/>
<dbReference type="GO" id="GO:0000724">
    <property type="term" value="P:double-strand break repair via homologous recombination"/>
    <property type="evidence" value="ECO:0007669"/>
    <property type="project" value="TreeGrafter"/>
</dbReference>
<gene>
    <name evidence="1" type="ORF">AMK59_7410</name>
</gene>
<reference evidence="1 2" key="1">
    <citation type="submission" date="2015-09" db="EMBL/GenBank/DDBJ databases">
        <title>Draft genome of the scarab beetle Oryctes borbonicus.</title>
        <authorList>
            <person name="Meyer J.M."/>
            <person name="Markov G.V."/>
            <person name="Baskaran P."/>
            <person name="Herrmann M."/>
            <person name="Sommer R.J."/>
            <person name="Roedelsperger C."/>
        </authorList>
    </citation>
    <scope>NUCLEOTIDE SEQUENCE [LARGE SCALE GENOMIC DNA]</scope>
    <source>
        <strain evidence="1">OB123</strain>
        <tissue evidence="1">Whole animal</tissue>
    </source>
</reference>
<dbReference type="EMBL" id="LJIG01022494">
    <property type="protein sequence ID" value="KRT80279.1"/>
    <property type="molecule type" value="Genomic_DNA"/>
</dbReference>
<dbReference type="GO" id="GO:0097196">
    <property type="term" value="C:Shu complex"/>
    <property type="evidence" value="ECO:0007669"/>
    <property type="project" value="TreeGrafter"/>
</dbReference>